<evidence type="ECO:0000256" key="7">
    <source>
        <dbReference type="ARBA" id="ARBA00023002"/>
    </source>
</evidence>
<accession>A0A318FKK5</accession>
<name>A0A318FKK5_KLEOX</name>
<dbReference type="SUPFAM" id="SSF51412">
    <property type="entry name" value="Inosine monophosphate dehydrogenase (IMPDH)"/>
    <property type="match status" value="1"/>
</dbReference>
<evidence type="ECO:0000256" key="8">
    <source>
        <dbReference type="ARBA" id="ARBA00023033"/>
    </source>
</evidence>
<dbReference type="EMBL" id="QJJG01000010">
    <property type="protein sequence ID" value="PXW44020.1"/>
    <property type="molecule type" value="Genomic_DNA"/>
</dbReference>
<dbReference type="PANTHER" id="PTHR42747:SF3">
    <property type="entry name" value="NITRONATE MONOOXYGENASE-RELATED"/>
    <property type="match status" value="1"/>
</dbReference>
<keyword evidence="8 12" id="KW-0503">Monooxygenase</keyword>
<dbReference type="GO" id="GO:0000166">
    <property type="term" value="F:nucleotide binding"/>
    <property type="evidence" value="ECO:0007669"/>
    <property type="project" value="UniProtKB-KW"/>
</dbReference>
<dbReference type="Proteomes" id="UP000247485">
    <property type="component" value="Unassembled WGS sequence"/>
</dbReference>
<keyword evidence="3" id="KW-0216">Detoxification</keyword>
<evidence type="ECO:0000256" key="6">
    <source>
        <dbReference type="ARBA" id="ARBA00022741"/>
    </source>
</evidence>
<evidence type="ECO:0000256" key="5">
    <source>
        <dbReference type="ARBA" id="ARBA00022643"/>
    </source>
</evidence>
<keyword evidence="5" id="KW-0288">FMN</keyword>
<keyword evidence="4" id="KW-0285">Flavoprotein</keyword>
<evidence type="ECO:0000256" key="11">
    <source>
        <dbReference type="ARBA" id="ARBA00067136"/>
    </source>
</evidence>
<evidence type="ECO:0000256" key="2">
    <source>
        <dbReference type="ARBA" id="ARBA00009881"/>
    </source>
</evidence>
<dbReference type="PANTHER" id="PTHR42747">
    <property type="entry name" value="NITRONATE MONOOXYGENASE-RELATED"/>
    <property type="match status" value="1"/>
</dbReference>
<evidence type="ECO:0000256" key="4">
    <source>
        <dbReference type="ARBA" id="ARBA00022630"/>
    </source>
</evidence>
<dbReference type="CDD" id="cd04730">
    <property type="entry name" value="NPD_like"/>
    <property type="match status" value="1"/>
</dbReference>
<evidence type="ECO:0000256" key="9">
    <source>
        <dbReference type="ARBA" id="ARBA00031155"/>
    </source>
</evidence>
<dbReference type="InterPro" id="IPR013785">
    <property type="entry name" value="Aldolase_TIM"/>
</dbReference>
<reference evidence="12 13" key="1">
    <citation type="submission" date="2018-05" db="EMBL/GenBank/DDBJ databases">
        <title>Freshwater and sediment microbial communities from various areas in North America, analyzing microbe dynamics in response to fracking.</title>
        <authorList>
            <person name="Lamendella R."/>
        </authorList>
    </citation>
    <scope>NUCLEOTIDE SEQUENCE [LARGE SCALE GENOMIC DNA]</scope>
    <source>
        <strain evidence="12 13">67</strain>
    </source>
</reference>
<comment type="catalytic activity">
    <reaction evidence="10">
        <text>3 propionate 3-nitronate + 3 O2 + H2O = 3 3-oxopropanoate + 2 nitrate + nitrite + H2O2 + 3 H(+)</text>
        <dbReference type="Rhea" id="RHEA:57332"/>
        <dbReference type="ChEBI" id="CHEBI:15377"/>
        <dbReference type="ChEBI" id="CHEBI:15378"/>
        <dbReference type="ChEBI" id="CHEBI:15379"/>
        <dbReference type="ChEBI" id="CHEBI:16240"/>
        <dbReference type="ChEBI" id="CHEBI:16301"/>
        <dbReference type="ChEBI" id="CHEBI:17632"/>
        <dbReference type="ChEBI" id="CHEBI:33190"/>
        <dbReference type="ChEBI" id="CHEBI:136067"/>
    </reaction>
</comment>
<comment type="similarity">
    <text evidence="2">Belongs to the nitronate monooxygenase family. NMO class I subfamily.</text>
</comment>
<protein>
    <recommendedName>
        <fullName evidence="11">Nitronate monooxygenase</fullName>
    </recommendedName>
    <alternativeName>
        <fullName evidence="9">Propionate 3-nitronate monooxygenase</fullName>
    </alternativeName>
</protein>
<keyword evidence="6" id="KW-0547">Nucleotide-binding</keyword>
<comment type="caution">
    <text evidence="12">The sequence shown here is derived from an EMBL/GenBank/DDBJ whole genome shotgun (WGS) entry which is preliminary data.</text>
</comment>
<sequence length="349" mass="37495">MSNRLTQQLDIDYPIIQAPMAGVSTPELAAAVSHAGALGSLGLGSSTVAQAEALINRTRHLTTRPFNVNLFCHAAAIRDPQREAQWIEQLRPEFARFNHHPPETLAEIYLSFQQNPQMTELLLDLAPAVISFHFGIPDREIIRRMREKGIVTLASATCVEEALRIAAHGIDMVVAQGYEAGGHRGMFDPLAPDGQMSTFTLVQALKQQVELPIIAAGGIMDGAGINSVMNLGAEGAQLGTAFVLCPESAADAGYRQAIKDRSDGQTFLTSAISGRPARCIANGWREMKELHAVPAYPVAYDVGKALATAAKAHGDHQYGAHWAGQGVNLIRELSAAELIQTLISESGFQ</sequence>
<proteinExistence type="inferred from homology"/>
<dbReference type="FunFam" id="3.20.20.70:FF:000154">
    <property type="entry name" value="Probable nitronate monooxygenase"/>
    <property type="match status" value="1"/>
</dbReference>
<evidence type="ECO:0000313" key="12">
    <source>
        <dbReference type="EMBL" id="PXW44020.1"/>
    </source>
</evidence>
<organism evidence="12 13">
    <name type="scientific">Klebsiella oxytoca</name>
    <dbReference type="NCBI Taxonomy" id="571"/>
    <lineage>
        <taxon>Bacteria</taxon>
        <taxon>Pseudomonadati</taxon>
        <taxon>Pseudomonadota</taxon>
        <taxon>Gammaproteobacteria</taxon>
        <taxon>Enterobacterales</taxon>
        <taxon>Enterobacteriaceae</taxon>
        <taxon>Klebsiella/Raoultella group</taxon>
        <taxon>Klebsiella</taxon>
    </lineage>
</organism>
<evidence type="ECO:0000313" key="13">
    <source>
        <dbReference type="Proteomes" id="UP000247485"/>
    </source>
</evidence>
<keyword evidence="7" id="KW-0560">Oxidoreductase</keyword>
<gene>
    <name evidence="12" type="ORF">DET57_110134</name>
</gene>
<dbReference type="Gene3D" id="3.20.20.70">
    <property type="entry name" value="Aldolase class I"/>
    <property type="match status" value="1"/>
</dbReference>
<evidence type="ECO:0000256" key="3">
    <source>
        <dbReference type="ARBA" id="ARBA00022575"/>
    </source>
</evidence>
<evidence type="ECO:0000256" key="1">
    <source>
        <dbReference type="ARBA" id="ARBA00001917"/>
    </source>
</evidence>
<dbReference type="GO" id="GO:0009636">
    <property type="term" value="P:response to toxic substance"/>
    <property type="evidence" value="ECO:0007669"/>
    <property type="project" value="UniProtKB-KW"/>
</dbReference>
<dbReference type="AlphaFoldDB" id="A0A318FKK5"/>
<dbReference type="Pfam" id="PF03060">
    <property type="entry name" value="NMO"/>
    <property type="match status" value="1"/>
</dbReference>
<dbReference type="GO" id="GO:0018580">
    <property type="term" value="F:nitronate monooxygenase activity"/>
    <property type="evidence" value="ECO:0007669"/>
    <property type="project" value="InterPro"/>
</dbReference>
<dbReference type="RefSeq" id="WP_110274723.1">
    <property type="nucleotide sequence ID" value="NZ_QJJG01000010.1"/>
</dbReference>
<comment type="cofactor">
    <cofactor evidence="1">
        <name>FMN</name>
        <dbReference type="ChEBI" id="CHEBI:58210"/>
    </cofactor>
</comment>
<evidence type="ECO:0000256" key="10">
    <source>
        <dbReference type="ARBA" id="ARBA00049401"/>
    </source>
</evidence>
<dbReference type="InterPro" id="IPR004136">
    <property type="entry name" value="NMO"/>
</dbReference>